<dbReference type="PANTHER" id="PTHR47718">
    <property type="entry name" value="OS01G0519700 PROTEIN"/>
    <property type="match status" value="1"/>
</dbReference>
<dbReference type="Proteomes" id="UP000289738">
    <property type="component" value="Unassembled WGS sequence"/>
</dbReference>
<dbReference type="EMBL" id="SDMP01000021">
    <property type="protein sequence ID" value="RYQ79852.1"/>
    <property type="molecule type" value="Genomic_DNA"/>
</dbReference>
<keyword evidence="2" id="KW-1185">Reference proteome</keyword>
<gene>
    <name evidence="1" type="ORF">Ahy_Scaffold1g106646</name>
</gene>
<proteinExistence type="predicted"/>
<evidence type="ECO:0000313" key="2">
    <source>
        <dbReference type="Proteomes" id="UP000289738"/>
    </source>
</evidence>
<dbReference type="PANTHER" id="PTHR47718:SF13">
    <property type="entry name" value="OS09G0290500 PROTEIN"/>
    <property type="match status" value="1"/>
</dbReference>
<sequence>MPRAIEICMPTTIHRRCIWHITKKISKKLNDYKRHEEIQEMNHVVWNSFTKDAFDINWNDFLQTLGVIDNKWLSKYFEDRHLWIPKYLDHHFWVEMKSTQKSESMYTFFNKFIT</sequence>
<accession>A0A444WR12</accession>
<reference evidence="1 2" key="1">
    <citation type="submission" date="2019-01" db="EMBL/GenBank/DDBJ databases">
        <title>Sequencing of cultivated peanut Arachis hypogaea provides insights into genome evolution and oil improvement.</title>
        <authorList>
            <person name="Chen X."/>
        </authorList>
    </citation>
    <scope>NUCLEOTIDE SEQUENCE [LARGE SCALE GENOMIC DNA]</scope>
    <source>
        <strain evidence="2">cv. Fuhuasheng</strain>
        <tissue evidence="1">Leaves</tissue>
    </source>
</reference>
<name>A0A444WR12_ARAHY</name>
<dbReference type="AlphaFoldDB" id="A0A444WR12"/>
<protein>
    <submittedName>
        <fullName evidence="1">Uncharacterized protein</fullName>
    </submittedName>
</protein>
<comment type="caution">
    <text evidence="1">The sequence shown here is derived from an EMBL/GenBank/DDBJ whole genome shotgun (WGS) entry which is preliminary data.</text>
</comment>
<organism evidence="1 2">
    <name type="scientific">Arachis hypogaea</name>
    <name type="common">Peanut</name>
    <dbReference type="NCBI Taxonomy" id="3818"/>
    <lineage>
        <taxon>Eukaryota</taxon>
        <taxon>Viridiplantae</taxon>
        <taxon>Streptophyta</taxon>
        <taxon>Embryophyta</taxon>
        <taxon>Tracheophyta</taxon>
        <taxon>Spermatophyta</taxon>
        <taxon>Magnoliopsida</taxon>
        <taxon>eudicotyledons</taxon>
        <taxon>Gunneridae</taxon>
        <taxon>Pentapetalae</taxon>
        <taxon>rosids</taxon>
        <taxon>fabids</taxon>
        <taxon>Fabales</taxon>
        <taxon>Fabaceae</taxon>
        <taxon>Papilionoideae</taxon>
        <taxon>50 kb inversion clade</taxon>
        <taxon>dalbergioids sensu lato</taxon>
        <taxon>Dalbergieae</taxon>
        <taxon>Pterocarpus clade</taxon>
        <taxon>Arachis</taxon>
    </lineage>
</organism>
<evidence type="ECO:0000313" key="1">
    <source>
        <dbReference type="EMBL" id="RYQ79852.1"/>
    </source>
</evidence>